<proteinExistence type="predicted"/>
<dbReference type="EMBL" id="RQVS01000025">
    <property type="protein sequence ID" value="RRJ85588.1"/>
    <property type="molecule type" value="Genomic_DNA"/>
</dbReference>
<evidence type="ECO:0000256" key="2">
    <source>
        <dbReference type="SAM" id="Phobius"/>
    </source>
</evidence>
<dbReference type="AlphaFoldDB" id="A0A3P3VUC6"/>
<comment type="caution">
    <text evidence="3">The sequence shown here is derived from an EMBL/GenBank/DDBJ whole genome shotgun (WGS) entry which is preliminary data.</text>
</comment>
<keyword evidence="2" id="KW-0812">Transmembrane</keyword>
<evidence type="ECO:0008006" key="5">
    <source>
        <dbReference type="Google" id="ProtNLM"/>
    </source>
</evidence>
<evidence type="ECO:0000313" key="3">
    <source>
        <dbReference type="EMBL" id="RRJ85588.1"/>
    </source>
</evidence>
<dbReference type="Proteomes" id="UP000274391">
    <property type="component" value="Unassembled WGS sequence"/>
</dbReference>
<keyword evidence="4" id="KW-1185">Reference proteome</keyword>
<organism evidence="3 4">
    <name type="scientific">Gulosibacter macacae</name>
    <dbReference type="NCBI Taxonomy" id="2488791"/>
    <lineage>
        <taxon>Bacteria</taxon>
        <taxon>Bacillati</taxon>
        <taxon>Actinomycetota</taxon>
        <taxon>Actinomycetes</taxon>
        <taxon>Micrococcales</taxon>
        <taxon>Microbacteriaceae</taxon>
        <taxon>Gulosibacter</taxon>
    </lineage>
</organism>
<keyword evidence="2" id="KW-0472">Membrane</keyword>
<feature type="transmembrane region" description="Helical" evidence="2">
    <location>
        <begin position="28"/>
        <end position="47"/>
    </location>
</feature>
<evidence type="ECO:0000256" key="1">
    <source>
        <dbReference type="SAM" id="MobiDB-lite"/>
    </source>
</evidence>
<name>A0A3P3VUC6_9MICO</name>
<sequence length="230" mass="25096">MTGEAPRSHVGNDVSEAKGPAARKSNPIWFILLAMGAIALAIGAFFVGSFTTKPLIDASDVVAVETQSSSTQVIEAVKRTEEIALASLGIQGIEERTEHSTVFGIKVPGSDRALYMQYTFTAKLGIDGSKVDIIQAEDGTYEITIPEFLFIGHDDIEFKLVTEQNGVLSFATPEIDVLEMTNKILNDDAQQKYVDDNAVLLQEQVESFYRGIVEAIDPDAEIRFAYADDI</sequence>
<protein>
    <recommendedName>
        <fullName evidence="5">DUF4230 domain-containing protein</fullName>
    </recommendedName>
</protein>
<dbReference type="RefSeq" id="WP_124974082.1">
    <property type="nucleotide sequence ID" value="NZ_RQVS01000025.1"/>
</dbReference>
<feature type="region of interest" description="Disordered" evidence="1">
    <location>
        <begin position="1"/>
        <end position="20"/>
    </location>
</feature>
<gene>
    <name evidence="3" type="ORF">EG850_12780</name>
</gene>
<evidence type="ECO:0000313" key="4">
    <source>
        <dbReference type="Proteomes" id="UP000274391"/>
    </source>
</evidence>
<accession>A0A3P3VUC6</accession>
<keyword evidence="2" id="KW-1133">Transmembrane helix</keyword>
<reference evidence="3 4" key="1">
    <citation type="submission" date="2018-11" db="EMBL/GenBank/DDBJ databases">
        <title>YIM 102482-1 draft genome.</title>
        <authorList>
            <person name="Li G."/>
            <person name="Jiang Y."/>
        </authorList>
    </citation>
    <scope>NUCLEOTIDE SEQUENCE [LARGE SCALE GENOMIC DNA]</scope>
    <source>
        <strain evidence="3 4">YIM 102482-1</strain>
    </source>
</reference>
<dbReference type="OrthoDB" id="4410230at2"/>